<dbReference type="Gene3D" id="1.10.287.130">
    <property type="match status" value="1"/>
</dbReference>
<dbReference type="PROSITE" id="PS50109">
    <property type="entry name" value="HIS_KIN"/>
    <property type="match status" value="1"/>
</dbReference>
<evidence type="ECO:0000256" key="5">
    <source>
        <dbReference type="ARBA" id="ARBA00022553"/>
    </source>
</evidence>
<dbReference type="Pfam" id="PF00512">
    <property type="entry name" value="HisKA"/>
    <property type="match status" value="1"/>
</dbReference>
<dbReference type="AlphaFoldDB" id="A0A098MC62"/>
<keyword evidence="6" id="KW-0808">Transferase</keyword>
<dbReference type="InterPro" id="IPR005467">
    <property type="entry name" value="His_kinase_dom"/>
</dbReference>
<evidence type="ECO:0000256" key="9">
    <source>
        <dbReference type="ARBA" id="ARBA00022777"/>
    </source>
</evidence>
<dbReference type="Proteomes" id="UP000029734">
    <property type="component" value="Unassembled WGS sequence"/>
</dbReference>
<dbReference type="RefSeq" id="WP_036650778.1">
    <property type="nucleotide sequence ID" value="NZ_JQCR01000002.1"/>
</dbReference>
<dbReference type="GO" id="GO:0005524">
    <property type="term" value="F:ATP binding"/>
    <property type="evidence" value="ECO:0007669"/>
    <property type="project" value="UniProtKB-KW"/>
</dbReference>
<sequence>MTKNKRFYSFRQSLLFRYLLIIMVALLFLPIVFPLSYILYNFVNELIIDKPTSNLTAEAELYTNGEKLEQMWHTEALQLKDASPEEVNEQLRQLSESYTSALMFWVNGQGELKHVASPHSAVVEDAVDEAHIPVKWTATESIAFMKASTDSNPFTVVAFVGDKAELGQGFMVMQIPRSLLQVVRPSPAPVIIYGTVLLVLFLGFAVVSWLFFDRIRRRLLRLQTAMTRAEKDGFPGLIQKGKTDEIGKLEEAFNTMVIELKDSRRRELDEEQLRKRLISDLSHDLRTPLTVIRSHVYNLGKEKLSEEGARSLILMDERIADLSVLMDNLLSYNLLTSGRISLKLERKDILRLLRESAAAWYPLWEREGFSAEIELDEESIYWEVDEIWFRRVLDNLYQNIMRHAHRGLYVGLSTQIRKGIHAIVISDHGSGMNSDPNTKGAGLGLSIVDLLLSRMNLKWEVESSSTGTSIVIYSPALTNI</sequence>
<feature type="transmembrane region" description="Helical" evidence="14">
    <location>
        <begin position="15"/>
        <end position="40"/>
    </location>
</feature>
<evidence type="ECO:0000256" key="8">
    <source>
        <dbReference type="ARBA" id="ARBA00022741"/>
    </source>
</evidence>
<dbReference type="SMART" id="SM00304">
    <property type="entry name" value="HAMP"/>
    <property type="match status" value="1"/>
</dbReference>
<evidence type="ECO:0000256" key="6">
    <source>
        <dbReference type="ARBA" id="ARBA00022679"/>
    </source>
</evidence>
<evidence type="ECO:0000256" key="12">
    <source>
        <dbReference type="ARBA" id="ARBA00023012"/>
    </source>
</evidence>
<feature type="domain" description="HAMP" evidence="16">
    <location>
        <begin position="213"/>
        <end position="265"/>
    </location>
</feature>
<dbReference type="PROSITE" id="PS50885">
    <property type="entry name" value="HAMP"/>
    <property type="match status" value="1"/>
</dbReference>
<dbReference type="GO" id="GO:0005886">
    <property type="term" value="C:plasma membrane"/>
    <property type="evidence" value="ECO:0007669"/>
    <property type="project" value="UniProtKB-SubCell"/>
</dbReference>
<evidence type="ECO:0000256" key="7">
    <source>
        <dbReference type="ARBA" id="ARBA00022692"/>
    </source>
</evidence>
<comment type="catalytic activity">
    <reaction evidence="1">
        <text>ATP + protein L-histidine = ADP + protein N-phospho-L-histidine.</text>
        <dbReference type="EC" id="2.7.13.3"/>
    </reaction>
</comment>
<keyword evidence="7 14" id="KW-0812">Transmembrane</keyword>
<keyword evidence="8" id="KW-0547">Nucleotide-binding</keyword>
<organism evidence="17 18">
    <name type="scientific">Paenibacillus wynnii</name>
    <dbReference type="NCBI Taxonomy" id="268407"/>
    <lineage>
        <taxon>Bacteria</taxon>
        <taxon>Bacillati</taxon>
        <taxon>Bacillota</taxon>
        <taxon>Bacilli</taxon>
        <taxon>Bacillales</taxon>
        <taxon>Paenibacillaceae</taxon>
        <taxon>Paenibacillus</taxon>
    </lineage>
</organism>
<evidence type="ECO:0000256" key="11">
    <source>
        <dbReference type="ARBA" id="ARBA00022989"/>
    </source>
</evidence>
<comment type="caution">
    <text evidence="17">The sequence shown here is derived from an EMBL/GenBank/DDBJ whole genome shotgun (WGS) entry which is preliminary data.</text>
</comment>
<evidence type="ECO:0000256" key="4">
    <source>
        <dbReference type="ARBA" id="ARBA00022475"/>
    </source>
</evidence>
<evidence type="ECO:0000256" key="10">
    <source>
        <dbReference type="ARBA" id="ARBA00022840"/>
    </source>
</evidence>
<dbReference type="InterPro" id="IPR003660">
    <property type="entry name" value="HAMP_dom"/>
</dbReference>
<dbReference type="SMART" id="SM00388">
    <property type="entry name" value="HisKA"/>
    <property type="match status" value="1"/>
</dbReference>
<keyword evidence="13 14" id="KW-0472">Membrane</keyword>
<dbReference type="EMBL" id="JQCR01000002">
    <property type="protein sequence ID" value="KGE19638.1"/>
    <property type="molecule type" value="Genomic_DNA"/>
</dbReference>
<evidence type="ECO:0000313" key="17">
    <source>
        <dbReference type="EMBL" id="KGE19638.1"/>
    </source>
</evidence>
<comment type="subcellular location">
    <subcellularLocation>
        <location evidence="2">Cell membrane</location>
        <topology evidence="2">Multi-pass membrane protein</topology>
    </subcellularLocation>
</comment>
<evidence type="ECO:0000256" key="3">
    <source>
        <dbReference type="ARBA" id="ARBA00012438"/>
    </source>
</evidence>
<accession>A0A098MC62</accession>
<dbReference type="InterPro" id="IPR003661">
    <property type="entry name" value="HisK_dim/P_dom"/>
</dbReference>
<name>A0A098MC62_9BACL</name>
<keyword evidence="10" id="KW-0067">ATP-binding</keyword>
<dbReference type="SUPFAM" id="SSF47384">
    <property type="entry name" value="Homodimeric domain of signal transducing histidine kinase"/>
    <property type="match status" value="1"/>
</dbReference>
<dbReference type="eggNOG" id="COG0642">
    <property type="taxonomic scope" value="Bacteria"/>
</dbReference>
<feature type="transmembrane region" description="Helical" evidence="14">
    <location>
        <begin position="190"/>
        <end position="212"/>
    </location>
</feature>
<evidence type="ECO:0000256" key="14">
    <source>
        <dbReference type="SAM" id="Phobius"/>
    </source>
</evidence>
<dbReference type="SMART" id="SM00387">
    <property type="entry name" value="HATPase_c"/>
    <property type="match status" value="1"/>
</dbReference>
<dbReference type="PANTHER" id="PTHR45528:SF9">
    <property type="entry name" value="SENSOR HISTIDINE KINASE YBDK"/>
    <property type="match status" value="1"/>
</dbReference>
<evidence type="ECO:0000256" key="2">
    <source>
        <dbReference type="ARBA" id="ARBA00004651"/>
    </source>
</evidence>
<dbReference type="SUPFAM" id="SSF55874">
    <property type="entry name" value="ATPase domain of HSP90 chaperone/DNA topoisomerase II/histidine kinase"/>
    <property type="match status" value="1"/>
</dbReference>
<keyword evidence="9" id="KW-0418">Kinase</keyword>
<evidence type="ECO:0000259" key="16">
    <source>
        <dbReference type="PROSITE" id="PS50885"/>
    </source>
</evidence>
<keyword evidence="5" id="KW-0597">Phosphoprotein</keyword>
<keyword evidence="4" id="KW-1003">Cell membrane</keyword>
<dbReference type="GO" id="GO:0000155">
    <property type="term" value="F:phosphorelay sensor kinase activity"/>
    <property type="evidence" value="ECO:0007669"/>
    <property type="project" value="InterPro"/>
</dbReference>
<evidence type="ECO:0000256" key="13">
    <source>
        <dbReference type="ARBA" id="ARBA00023136"/>
    </source>
</evidence>
<dbReference type="Gene3D" id="6.10.340.10">
    <property type="match status" value="1"/>
</dbReference>
<gene>
    <name evidence="17" type="ORF">PWYN_10015</name>
</gene>
<dbReference type="CDD" id="cd00082">
    <property type="entry name" value="HisKA"/>
    <property type="match status" value="1"/>
</dbReference>
<dbReference type="InterPro" id="IPR036097">
    <property type="entry name" value="HisK_dim/P_sf"/>
</dbReference>
<keyword evidence="12" id="KW-0902">Two-component regulatory system</keyword>
<dbReference type="STRING" id="268407.PWYN_10015"/>
<keyword evidence="18" id="KW-1185">Reference proteome</keyword>
<protein>
    <recommendedName>
        <fullName evidence="3">histidine kinase</fullName>
        <ecNumber evidence="3">2.7.13.3</ecNumber>
    </recommendedName>
</protein>
<reference evidence="17 18" key="2">
    <citation type="submission" date="2014-10" db="EMBL/GenBank/DDBJ databases">
        <title>Comparative genomics of the Paenibacillus odorifer group.</title>
        <authorList>
            <person name="Tsai Y.-C."/>
            <person name="Martin N."/>
            <person name="Korlach J."/>
            <person name="Wiedmann M."/>
        </authorList>
    </citation>
    <scope>NUCLEOTIDE SEQUENCE [LARGE SCALE GENOMIC DNA]</scope>
    <source>
        <strain evidence="17 18">DSM 18334</strain>
    </source>
</reference>
<dbReference type="Pfam" id="PF02518">
    <property type="entry name" value="HATPase_c"/>
    <property type="match status" value="1"/>
</dbReference>
<evidence type="ECO:0000259" key="15">
    <source>
        <dbReference type="PROSITE" id="PS50109"/>
    </source>
</evidence>
<dbReference type="InterPro" id="IPR003594">
    <property type="entry name" value="HATPase_dom"/>
</dbReference>
<dbReference type="PANTHER" id="PTHR45528">
    <property type="entry name" value="SENSOR HISTIDINE KINASE CPXA"/>
    <property type="match status" value="1"/>
</dbReference>
<reference evidence="17 18" key="1">
    <citation type="submission" date="2014-08" db="EMBL/GenBank/DDBJ databases">
        <authorList>
            <person name="den Bakker H.C."/>
        </authorList>
    </citation>
    <scope>NUCLEOTIDE SEQUENCE [LARGE SCALE GENOMIC DNA]</scope>
    <source>
        <strain evidence="17 18">DSM 18334</strain>
    </source>
</reference>
<evidence type="ECO:0000313" key="18">
    <source>
        <dbReference type="Proteomes" id="UP000029734"/>
    </source>
</evidence>
<feature type="domain" description="Histidine kinase" evidence="15">
    <location>
        <begin position="280"/>
        <end position="478"/>
    </location>
</feature>
<dbReference type="InterPro" id="IPR050398">
    <property type="entry name" value="HssS/ArlS-like"/>
</dbReference>
<dbReference type="EC" id="2.7.13.3" evidence="3"/>
<proteinExistence type="predicted"/>
<dbReference type="InterPro" id="IPR036890">
    <property type="entry name" value="HATPase_C_sf"/>
</dbReference>
<keyword evidence="11 14" id="KW-1133">Transmembrane helix</keyword>
<evidence type="ECO:0000256" key="1">
    <source>
        <dbReference type="ARBA" id="ARBA00000085"/>
    </source>
</evidence>
<dbReference type="OrthoDB" id="14660at2"/>
<dbReference type="Gene3D" id="3.30.565.10">
    <property type="entry name" value="Histidine kinase-like ATPase, C-terminal domain"/>
    <property type="match status" value="1"/>
</dbReference>